<dbReference type="Proteomes" id="UP000887574">
    <property type="component" value="Unplaced"/>
</dbReference>
<name>A0A915EKW6_9BILA</name>
<evidence type="ECO:0000313" key="3">
    <source>
        <dbReference type="WBParaSite" id="jg739"/>
    </source>
</evidence>
<organism evidence="2 3">
    <name type="scientific">Ditylenchus dipsaci</name>
    <dbReference type="NCBI Taxonomy" id="166011"/>
    <lineage>
        <taxon>Eukaryota</taxon>
        <taxon>Metazoa</taxon>
        <taxon>Ecdysozoa</taxon>
        <taxon>Nematoda</taxon>
        <taxon>Chromadorea</taxon>
        <taxon>Rhabditida</taxon>
        <taxon>Tylenchina</taxon>
        <taxon>Tylenchomorpha</taxon>
        <taxon>Sphaerularioidea</taxon>
        <taxon>Anguinidae</taxon>
        <taxon>Anguininae</taxon>
        <taxon>Ditylenchus</taxon>
    </lineage>
</organism>
<accession>A0A915EKW6</accession>
<feature type="compositionally biased region" description="Polar residues" evidence="1">
    <location>
        <begin position="446"/>
        <end position="464"/>
    </location>
</feature>
<protein>
    <submittedName>
        <fullName evidence="3">Uncharacterized protein</fullName>
    </submittedName>
</protein>
<evidence type="ECO:0000313" key="2">
    <source>
        <dbReference type="Proteomes" id="UP000887574"/>
    </source>
</evidence>
<evidence type="ECO:0000256" key="1">
    <source>
        <dbReference type="SAM" id="MobiDB-lite"/>
    </source>
</evidence>
<dbReference type="AlphaFoldDB" id="A0A915EKW6"/>
<sequence length="512" mass="57542">MESNTTGDENQDLSTLTCPKCSDRLDAMPLKFVHDEKDNTEYQIVWWTCRGLKKKTCIFPLNVPTNVFWTRRTMEQMRQGLLPPPNIHLLPEHLHYLYPNVFNAENRAKEVQRISKISSFTRKNADVEKEPAFNNDFIDVEGFADTFTPSSPVVTTPSVSLTTSPIKRFGGSGQKAEQAQFSIKKDQAQQLKYGESDSRRNVDVFADTNSALSSHLSLRFSTDSFLSHINSEMSRKKLIQPPLAIGQKQRLRFANFVDKYKGLVQPSALEQSSAVKKPKKSSRKRRRTSEDRESIASALKQYDEAKRARNLSVRLGREVTEPEPRLALPGLLQPSCSSENYLQPLSRVNISSSQEMASSVGYTSPCSSKNNDFTDSNRAESSSSASTANSSTQASSKQKKNTKNVLPFDSMGDPELDKLVELKFKEVMANAMFSKKKKKKTKRPDSQQSSQLQGLMPITTSNNELAPAEDTMPPAEPGYTSTMQYLDPEDPDLLNGFDNDFYQDLSYGLELF</sequence>
<reference evidence="3" key="1">
    <citation type="submission" date="2022-11" db="UniProtKB">
        <authorList>
            <consortium name="WormBaseParasite"/>
        </authorList>
    </citation>
    <scope>IDENTIFICATION</scope>
</reference>
<dbReference type="WBParaSite" id="jg739">
    <property type="protein sequence ID" value="jg739"/>
    <property type="gene ID" value="jg739"/>
</dbReference>
<feature type="region of interest" description="Disordered" evidence="1">
    <location>
        <begin position="434"/>
        <end position="490"/>
    </location>
</feature>
<feature type="compositionally biased region" description="Basic residues" evidence="1">
    <location>
        <begin position="276"/>
        <end position="287"/>
    </location>
</feature>
<proteinExistence type="predicted"/>
<feature type="compositionally biased region" description="Low complexity" evidence="1">
    <location>
        <begin position="381"/>
        <end position="396"/>
    </location>
</feature>
<keyword evidence="2" id="KW-1185">Reference proteome</keyword>
<feature type="compositionally biased region" description="Polar residues" evidence="1">
    <location>
        <begin position="358"/>
        <end position="380"/>
    </location>
</feature>
<feature type="region of interest" description="Disordered" evidence="1">
    <location>
        <begin position="269"/>
        <end position="295"/>
    </location>
</feature>
<feature type="region of interest" description="Disordered" evidence="1">
    <location>
        <begin position="358"/>
        <end position="412"/>
    </location>
</feature>